<sequence>MHRTIWTKSELPTGGPSTAFSAAQNPTLLRFCLTLDSCQHFGVLSMVHRPNLLAKADGFYLGVSLWVSVTSLPCQSFQALIWTGYSVLHVLAYERTCSTVWSTYSLPKEGRIAARIELCIVRKALHIDEVFCRTCQLVLVTMGILTQPRKAEIGGQEFFVLPVSFGERGWRGLAGYQVHVLSKALAEAFVRRGLLSTPPEAGRNTLFWPHLKYAWSGSVGSFSVSRGLTCDEMIESIEFSKDLMPAICCLVLISDNEPRV</sequence>
<proteinExistence type="predicted"/>
<protein>
    <submittedName>
        <fullName evidence="1">Uncharacterized protein</fullName>
    </submittedName>
</protein>
<gene>
    <name evidence="1" type="ORF">B0T24DRAFT_134703</name>
</gene>
<evidence type="ECO:0000313" key="2">
    <source>
        <dbReference type="Proteomes" id="UP001287356"/>
    </source>
</evidence>
<keyword evidence="2" id="KW-1185">Reference proteome</keyword>
<organism evidence="1 2">
    <name type="scientific">Lasiosphaeria ovina</name>
    <dbReference type="NCBI Taxonomy" id="92902"/>
    <lineage>
        <taxon>Eukaryota</taxon>
        <taxon>Fungi</taxon>
        <taxon>Dikarya</taxon>
        <taxon>Ascomycota</taxon>
        <taxon>Pezizomycotina</taxon>
        <taxon>Sordariomycetes</taxon>
        <taxon>Sordariomycetidae</taxon>
        <taxon>Sordariales</taxon>
        <taxon>Lasiosphaeriaceae</taxon>
        <taxon>Lasiosphaeria</taxon>
    </lineage>
</organism>
<dbReference type="Proteomes" id="UP001287356">
    <property type="component" value="Unassembled WGS sequence"/>
</dbReference>
<evidence type="ECO:0000313" key="1">
    <source>
        <dbReference type="EMBL" id="KAK3358500.1"/>
    </source>
</evidence>
<dbReference type="EMBL" id="JAULSN010000016">
    <property type="protein sequence ID" value="KAK3358500.1"/>
    <property type="molecule type" value="Genomic_DNA"/>
</dbReference>
<name>A0AAE0MYT5_9PEZI</name>
<accession>A0AAE0MYT5</accession>
<comment type="caution">
    <text evidence="1">The sequence shown here is derived from an EMBL/GenBank/DDBJ whole genome shotgun (WGS) entry which is preliminary data.</text>
</comment>
<dbReference type="AlphaFoldDB" id="A0AAE0MYT5"/>
<reference evidence="1" key="1">
    <citation type="journal article" date="2023" name="Mol. Phylogenet. Evol.">
        <title>Genome-scale phylogeny and comparative genomics of the fungal order Sordariales.</title>
        <authorList>
            <person name="Hensen N."/>
            <person name="Bonometti L."/>
            <person name="Westerberg I."/>
            <person name="Brannstrom I.O."/>
            <person name="Guillou S."/>
            <person name="Cros-Aarteil S."/>
            <person name="Calhoun S."/>
            <person name="Haridas S."/>
            <person name="Kuo A."/>
            <person name="Mondo S."/>
            <person name="Pangilinan J."/>
            <person name="Riley R."/>
            <person name="LaButti K."/>
            <person name="Andreopoulos B."/>
            <person name="Lipzen A."/>
            <person name="Chen C."/>
            <person name="Yan M."/>
            <person name="Daum C."/>
            <person name="Ng V."/>
            <person name="Clum A."/>
            <person name="Steindorff A."/>
            <person name="Ohm R.A."/>
            <person name="Martin F."/>
            <person name="Silar P."/>
            <person name="Natvig D.O."/>
            <person name="Lalanne C."/>
            <person name="Gautier V."/>
            <person name="Ament-Velasquez S.L."/>
            <person name="Kruys A."/>
            <person name="Hutchinson M.I."/>
            <person name="Powell A.J."/>
            <person name="Barry K."/>
            <person name="Miller A.N."/>
            <person name="Grigoriev I.V."/>
            <person name="Debuchy R."/>
            <person name="Gladieux P."/>
            <person name="Hiltunen Thoren M."/>
            <person name="Johannesson H."/>
        </authorList>
    </citation>
    <scope>NUCLEOTIDE SEQUENCE</scope>
    <source>
        <strain evidence="1">CBS 958.72</strain>
    </source>
</reference>
<reference evidence="1" key="2">
    <citation type="submission" date="2023-06" db="EMBL/GenBank/DDBJ databases">
        <authorList>
            <consortium name="Lawrence Berkeley National Laboratory"/>
            <person name="Haridas S."/>
            <person name="Hensen N."/>
            <person name="Bonometti L."/>
            <person name="Westerberg I."/>
            <person name="Brannstrom I.O."/>
            <person name="Guillou S."/>
            <person name="Cros-Aarteil S."/>
            <person name="Calhoun S."/>
            <person name="Kuo A."/>
            <person name="Mondo S."/>
            <person name="Pangilinan J."/>
            <person name="Riley R."/>
            <person name="Labutti K."/>
            <person name="Andreopoulos B."/>
            <person name="Lipzen A."/>
            <person name="Chen C."/>
            <person name="Yanf M."/>
            <person name="Daum C."/>
            <person name="Ng V."/>
            <person name="Clum A."/>
            <person name="Steindorff A."/>
            <person name="Ohm R."/>
            <person name="Martin F."/>
            <person name="Silar P."/>
            <person name="Natvig D."/>
            <person name="Lalanne C."/>
            <person name="Gautier V."/>
            <person name="Ament-Velasquez S.L."/>
            <person name="Kruys A."/>
            <person name="Hutchinson M.I."/>
            <person name="Powell A.J."/>
            <person name="Barry K."/>
            <person name="Miller A.N."/>
            <person name="Grigoriev I.V."/>
            <person name="Debuchy R."/>
            <person name="Gladieux P."/>
            <person name="Thoren M.H."/>
            <person name="Johannesson H."/>
        </authorList>
    </citation>
    <scope>NUCLEOTIDE SEQUENCE</scope>
    <source>
        <strain evidence="1">CBS 958.72</strain>
    </source>
</reference>